<evidence type="ECO:0000313" key="5">
    <source>
        <dbReference type="EMBL" id="CAD0109484.1"/>
    </source>
</evidence>
<gene>
    <name evidence="5" type="ORF">AWRI4620_LOCUS3739</name>
</gene>
<evidence type="ECO:0000256" key="3">
    <source>
        <dbReference type="ARBA" id="ARBA00023002"/>
    </source>
</evidence>
<name>A0A9N8PQW8_9PEZI</name>
<dbReference type="GO" id="GO:0019433">
    <property type="term" value="P:triglyceride catabolic process"/>
    <property type="evidence" value="ECO:0007669"/>
    <property type="project" value="TreeGrafter"/>
</dbReference>
<dbReference type="Proteomes" id="UP000745764">
    <property type="component" value="Unassembled WGS sequence"/>
</dbReference>
<dbReference type="PRINTS" id="PR00081">
    <property type="entry name" value="GDHRDH"/>
</dbReference>
<dbReference type="GO" id="GO:0006654">
    <property type="term" value="P:phosphatidic acid biosynthetic process"/>
    <property type="evidence" value="ECO:0007669"/>
    <property type="project" value="TreeGrafter"/>
</dbReference>
<dbReference type="Pfam" id="PF00106">
    <property type="entry name" value="adh_short"/>
    <property type="match status" value="1"/>
</dbReference>
<evidence type="ECO:0008006" key="7">
    <source>
        <dbReference type="Google" id="ProtNLM"/>
    </source>
</evidence>
<sequence length="292" mass="31295">LYHGKKTVLVTGCSSGGIGAAMTKAFSDQGYHVFATLRNVSKAGSLAQLANVEILELEVTSHESIEQCVLEVQKRTGGTLDVLVNNAGADFVIPLLDASIEEGKRLYDVNVWSILATTQAFAPLLIEAKGTVCNISSIAATMPLAWGGVYSSSKVAAKQISETLRVEMQPLGVRVITAMVGAVHTPIHDKAGELVLPAGSYYQSVRETINDQRKGLKKPGSQEVDVTAKDLVGDVVAERAGLVWRGGTATLVRYLGWLLPSGLFEHVVNDGRGLKEVSQERSRGRILCESRH</sequence>
<dbReference type="PANTHER" id="PTHR44169">
    <property type="entry name" value="NADPH-DEPENDENT 1-ACYLDIHYDROXYACETONE PHOSPHATE REDUCTASE"/>
    <property type="match status" value="1"/>
</dbReference>
<keyword evidence="2" id="KW-0521">NADP</keyword>
<dbReference type="Gene3D" id="3.40.50.720">
    <property type="entry name" value="NAD(P)-binding Rossmann-like Domain"/>
    <property type="match status" value="1"/>
</dbReference>
<proteinExistence type="inferred from homology"/>
<dbReference type="PRINTS" id="PR00080">
    <property type="entry name" value="SDRFAMILY"/>
</dbReference>
<dbReference type="InterPro" id="IPR036291">
    <property type="entry name" value="NAD(P)-bd_dom_sf"/>
</dbReference>
<evidence type="ECO:0000256" key="2">
    <source>
        <dbReference type="ARBA" id="ARBA00022857"/>
    </source>
</evidence>
<dbReference type="InterPro" id="IPR020904">
    <property type="entry name" value="Sc_DH/Rdtase_CS"/>
</dbReference>
<organism evidence="5 6">
    <name type="scientific">Aureobasidium uvarum</name>
    <dbReference type="NCBI Taxonomy" id="2773716"/>
    <lineage>
        <taxon>Eukaryota</taxon>
        <taxon>Fungi</taxon>
        <taxon>Dikarya</taxon>
        <taxon>Ascomycota</taxon>
        <taxon>Pezizomycotina</taxon>
        <taxon>Dothideomycetes</taxon>
        <taxon>Dothideomycetidae</taxon>
        <taxon>Dothideales</taxon>
        <taxon>Saccotheciaceae</taxon>
        <taxon>Aureobasidium</taxon>
    </lineage>
</organism>
<comment type="similarity">
    <text evidence="1 4">Belongs to the short-chain dehydrogenases/reductases (SDR) family.</text>
</comment>
<dbReference type="OrthoDB" id="2102561at2759"/>
<evidence type="ECO:0000256" key="1">
    <source>
        <dbReference type="ARBA" id="ARBA00006484"/>
    </source>
</evidence>
<dbReference type="GO" id="GO:0000140">
    <property type="term" value="F:acylglycerone-phosphate reductase (NADP+) activity"/>
    <property type="evidence" value="ECO:0007669"/>
    <property type="project" value="TreeGrafter"/>
</dbReference>
<comment type="caution">
    <text evidence="5">The sequence shown here is derived from an EMBL/GenBank/DDBJ whole genome shotgun (WGS) entry which is preliminary data.</text>
</comment>
<keyword evidence="3" id="KW-0560">Oxidoreductase</keyword>
<feature type="non-terminal residue" evidence="5">
    <location>
        <position position="1"/>
    </location>
</feature>
<dbReference type="GO" id="GO:0005783">
    <property type="term" value="C:endoplasmic reticulum"/>
    <property type="evidence" value="ECO:0007669"/>
    <property type="project" value="TreeGrafter"/>
</dbReference>
<dbReference type="InterPro" id="IPR002347">
    <property type="entry name" value="SDR_fam"/>
</dbReference>
<evidence type="ECO:0000313" key="6">
    <source>
        <dbReference type="Proteomes" id="UP000745764"/>
    </source>
</evidence>
<keyword evidence="6" id="KW-1185">Reference proteome</keyword>
<dbReference type="EMBL" id="CAINUL010000005">
    <property type="protein sequence ID" value="CAD0109484.1"/>
    <property type="molecule type" value="Genomic_DNA"/>
</dbReference>
<accession>A0A9N8PQW8</accession>
<dbReference type="PANTHER" id="PTHR44169:SF6">
    <property type="entry name" value="NADPH-DEPENDENT 1-ACYLDIHYDROXYACETONE PHOSPHATE REDUCTASE"/>
    <property type="match status" value="1"/>
</dbReference>
<dbReference type="PROSITE" id="PS00061">
    <property type="entry name" value="ADH_SHORT"/>
    <property type="match status" value="1"/>
</dbReference>
<dbReference type="GO" id="GO:0005811">
    <property type="term" value="C:lipid droplet"/>
    <property type="evidence" value="ECO:0007669"/>
    <property type="project" value="TreeGrafter"/>
</dbReference>
<dbReference type="GO" id="GO:0004806">
    <property type="term" value="F:triacylglycerol lipase activity"/>
    <property type="evidence" value="ECO:0007669"/>
    <property type="project" value="TreeGrafter"/>
</dbReference>
<dbReference type="SUPFAM" id="SSF51735">
    <property type="entry name" value="NAD(P)-binding Rossmann-fold domains"/>
    <property type="match status" value="1"/>
</dbReference>
<dbReference type="AlphaFoldDB" id="A0A9N8PQW8"/>
<protein>
    <recommendedName>
        <fullName evidence="7">NAD(P)-binding protein</fullName>
    </recommendedName>
</protein>
<evidence type="ECO:0000256" key="4">
    <source>
        <dbReference type="RuleBase" id="RU000363"/>
    </source>
</evidence>
<reference evidence="5" key="1">
    <citation type="submission" date="2020-06" db="EMBL/GenBank/DDBJ databases">
        <authorList>
            <person name="Onetto C."/>
        </authorList>
    </citation>
    <scope>NUCLEOTIDE SEQUENCE</scope>
</reference>